<dbReference type="Pfam" id="PF13555">
    <property type="entry name" value="AAA_29"/>
    <property type="match status" value="1"/>
</dbReference>
<dbReference type="SUPFAM" id="SSF52540">
    <property type="entry name" value="P-loop containing nucleoside triphosphate hydrolases"/>
    <property type="match status" value="1"/>
</dbReference>
<feature type="compositionally biased region" description="Gly residues" evidence="2">
    <location>
        <begin position="790"/>
        <end position="806"/>
    </location>
</feature>
<proteinExistence type="predicted"/>
<name>A0ABN6K7P3_9ACTO</name>
<dbReference type="Gene3D" id="3.40.50.300">
    <property type="entry name" value="P-loop containing nucleotide triphosphate hydrolases"/>
    <property type="match status" value="1"/>
</dbReference>
<dbReference type="InterPro" id="IPR027417">
    <property type="entry name" value="P-loop_NTPase"/>
</dbReference>
<sequence length="1152" mass="127452">MTMLDTLFGLIPAQSRGQQWLAEELQLINWGGYDGGPHRVRFSPGATLLCGGSGSGKSTLMDAYIALMMPHTTPFNGASNGGVSGRARSGDQRNILSYGRGKIDESRTEEGTRMRVLRGDGRDTWTAVSMTWADHDGSRFTAVRAWYIPASARALEETVKVRGVVDGPFDLARLEEAAAQRLAAPALRAAGLETMATDREFLARMYSVLGIGAAGSGAKAMGLLARIQAGQQISTVDELYKRMVLEAPETLAAADGVVAHFDELDATRERMVTAQKQVRALAPIRQMRERIEQAGERLRLIDRIGSFSQSDSRAALWRHERRLGLLREVEDELHSRKRAADAVLREREAAARTAQAEYEAALEVVRHSGGGRLEAAERELRAVERRLEDVRRARERFTEATACLEAQATTEKDFAALARLARAELDSPRGRTVLRNAYAEARAQATALRRDLEEAQVERELARGRQDSIPTRLHDSRRMLAEAVGLSASELPFVGELVEVRAEFEPWREAFNLALGGFATTLLIDAAHLDRFREAINGVRTPVRLRYEGAHTGLERRGELDPRSLPGRLDYRETVFTGWLKDRLEQQFGFICVDSARELRDHPRALTLTGQVSQGGRGAHGGQGGRNVLGFSSHRRLEELDQHIAALRERSARAAQEQARAEEDLDAMEARHGAYARVVETDWAQIDVASVERERQRWSEVIAEASSSSPQIAALQQRCAALQARVEGLREEIGRAKARREQVENQWAANTDAVDEAQTALDEAREQGIGFCDEEEAYLDARFPLEDPGTGAGTETGAEGTAGGGASAAAPSSAARLERFDAALSTASRLVEEDRRAAMDTVGQQREALRRTLEGFLDAWPNPSLRADPDTSLKDFERILQDLETSGLHELEAQWRNSLLRLSGNDLTNLDSALSRARREIQERIAPVNRIMEDLPFYDDDHRLQITLHENQSEVRRRFRKELRAVRALIDAASSDPEREQAYGRMSRLIDRIRRDAPDVATLIDVRTHVRISAEKIHARTKEHAALYDHIGEKSGGESQELIAFIVGAALRYQLGDADAARPRYAVVFLDEALIKADARFTRRAIGAWRGLGFQLVIGAPNDKYSAIEPHVEAEYDILKDTRGRSWAKPKVALPQDGAVGPAGGVGGVGER</sequence>
<protein>
    <recommendedName>
        <fullName evidence="5">AAA family ATPase</fullName>
    </recommendedName>
</protein>
<evidence type="ECO:0000313" key="4">
    <source>
        <dbReference type="Proteomes" id="UP000824496"/>
    </source>
</evidence>
<dbReference type="Proteomes" id="UP000824496">
    <property type="component" value="Chromosome"/>
</dbReference>
<feature type="region of interest" description="Disordered" evidence="2">
    <location>
        <begin position="784"/>
        <end position="810"/>
    </location>
</feature>
<dbReference type="Gene3D" id="1.10.287.1490">
    <property type="match status" value="1"/>
</dbReference>
<evidence type="ECO:0000313" key="3">
    <source>
        <dbReference type="EMBL" id="BDA65674.1"/>
    </source>
</evidence>
<keyword evidence="4" id="KW-1185">Reference proteome</keyword>
<reference evidence="3 4" key="1">
    <citation type="submission" date="2021-08" db="EMBL/GenBank/DDBJ databases">
        <title>Whole genome sequence of novel Actinomyces species strain MAS-1.</title>
        <authorList>
            <person name="Saito M."/>
            <person name="Kuwahara N."/>
            <person name="Takizawa T."/>
            <person name="Gotouda H."/>
            <person name="Ochiai T."/>
        </authorList>
    </citation>
    <scope>NUCLEOTIDE SEQUENCE [LARGE SCALE GENOMIC DNA]</scope>
    <source>
        <strain evidence="3 4">MAS-1</strain>
    </source>
</reference>
<evidence type="ECO:0000256" key="1">
    <source>
        <dbReference type="SAM" id="Coils"/>
    </source>
</evidence>
<feature type="coiled-coil region" evidence="1">
    <location>
        <begin position="438"/>
        <end position="465"/>
    </location>
</feature>
<evidence type="ECO:0008006" key="5">
    <source>
        <dbReference type="Google" id="ProtNLM"/>
    </source>
</evidence>
<feature type="coiled-coil region" evidence="1">
    <location>
        <begin position="712"/>
        <end position="746"/>
    </location>
</feature>
<gene>
    <name evidence="3" type="ORF">MANAM107_25080</name>
</gene>
<keyword evidence="1" id="KW-0175">Coiled coil</keyword>
<accession>A0ABN6K7P3</accession>
<feature type="coiled-coil region" evidence="1">
    <location>
        <begin position="373"/>
        <end position="400"/>
    </location>
</feature>
<evidence type="ECO:0000256" key="2">
    <source>
        <dbReference type="SAM" id="MobiDB-lite"/>
    </source>
</evidence>
<feature type="coiled-coil region" evidence="1">
    <location>
        <begin position="637"/>
        <end position="671"/>
    </location>
</feature>
<dbReference type="EMBL" id="AP025017">
    <property type="protein sequence ID" value="BDA65674.1"/>
    <property type="molecule type" value="Genomic_DNA"/>
</dbReference>
<dbReference type="Pfam" id="PF13558">
    <property type="entry name" value="SbcC_Walker_B"/>
    <property type="match status" value="1"/>
</dbReference>
<organism evidence="3 4">
    <name type="scientific">Actinomyces capricornis</name>
    <dbReference type="NCBI Taxonomy" id="2755559"/>
    <lineage>
        <taxon>Bacteria</taxon>
        <taxon>Bacillati</taxon>
        <taxon>Actinomycetota</taxon>
        <taxon>Actinomycetes</taxon>
        <taxon>Actinomycetales</taxon>
        <taxon>Actinomycetaceae</taxon>
        <taxon>Actinomyces</taxon>
    </lineage>
</organism>